<dbReference type="GO" id="GO:0005524">
    <property type="term" value="F:ATP binding"/>
    <property type="evidence" value="ECO:0007669"/>
    <property type="project" value="UniProtKB-KW"/>
</dbReference>
<comment type="caution">
    <text evidence="3">The sequence shown here is derived from an EMBL/GenBank/DDBJ whole genome shotgun (WGS) entry which is preliminary data.</text>
</comment>
<dbReference type="Pfam" id="PF00012">
    <property type="entry name" value="HSP70"/>
    <property type="match status" value="1"/>
</dbReference>
<name>A0A699J991_TANCI</name>
<dbReference type="SUPFAM" id="SSF100920">
    <property type="entry name" value="Heat shock protein 70kD (HSP70), peptide-binding domain"/>
    <property type="match status" value="1"/>
</dbReference>
<feature type="non-terminal residue" evidence="3">
    <location>
        <position position="1"/>
    </location>
</feature>
<dbReference type="InterPro" id="IPR013126">
    <property type="entry name" value="Hsp_70_fam"/>
</dbReference>
<dbReference type="AlphaFoldDB" id="A0A699J991"/>
<evidence type="ECO:0000313" key="3">
    <source>
        <dbReference type="EMBL" id="GFA21342.1"/>
    </source>
</evidence>
<dbReference type="InterPro" id="IPR029047">
    <property type="entry name" value="HSP70_peptide-bd_sf"/>
</dbReference>
<evidence type="ECO:0000256" key="1">
    <source>
        <dbReference type="ARBA" id="ARBA00022741"/>
    </source>
</evidence>
<dbReference type="EMBL" id="BKCJ010386638">
    <property type="protein sequence ID" value="GFA21342.1"/>
    <property type="molecule type" value="Genomic_DNA"/>
</dbReference>
<sequence length="171" mass="19310">KWLAPKWLAEGADDTIYIRLLDVAPLTLGIETIGGVMMELILRNTVIPTKRSQAYEGEISHPKDCRLLGTFDLSRIPLAPRGTAQIDVPFEVDANGILNVKAEDTAFGKQENITITSKKGRLSLREIECMVWETEDYAEDDMKEALEWVGDNQSAEKEEIDEKLKELQDFK</sequence>
<dbReference type="GO" id="GO:0140662">
    <property type="term" value="F:ATP-dependent protein folding chaperone"/>
    <property type="evidence" value="ECO:0007669"/>
    <property type="project" value="InterPro"/>
</dbReference>
<organism evidence="3">
    <name type="scientific">Tanacetum cinerariifolium</name>
    <name type="common">Dalmatian daisy</name>
    <name type="synonym">Chrysanthemum cinerariifolium</name>
    <dbReference type="NCBI Taxonomy" id="118510"/>
    <lineage>
        <taxon>Eukaryota</taxon>
        <taxon>Viridiplantae</taxon>
        <taxon>Streptophyta</taxon>
        <taxon>Embryophyta</taxon>
        <taxon>Tracheophyta</taxon>
        <taxon>Spermatophyta</taxon>
        <taxon>Magnoliopsida</taxon>
        <taxon>eudicotyledons</taxon>
        <taxon>Gunneridae</taxon>
        <taxon>Pentapetalae</taxon>
        <taxon>asterids</taxon>
        <taxon>campanulids</taxon>
        <taxon>Asterales</taxon>
        <taxon>Asteraceae</taxon>
        <taxon>Asteroideae</taxon>
        <taxon>Anthemideae</taxon>
        <taxon>Anthemidinae</taxon>
        <taxon>Tanacetum</taxon>
    </lineage>
</organism>
<proteinExistence type="predicted"/>
<gene>
    <name evidence="3" type="ORF">Tci_593314</name>
</gene>
<dbReference type="PRINTS" id="PR00301">
    <property type="entry name" value="HEATSHOCK70"/>
</dbReference>
<dbReference type="Gene3D" id="2.60.34.10">
    <property type="entry name" value="Substrate Binding Domain Of DNAk, Chain A, domain 1"/>
    <property type="match status" value="1"/>
</dbReference>
<protein>
    <submittedName>
        <fullName evidence="3">Uncharacterized protein</fullName>
    </submittedName>
</protein>
<keyword evidence="2" id="KW-0067">ATP-binding</keyword>
<evidence type="ECO:0000256" key="2">
    <source>
        <dbReference type="ARBA" id="ARBA00022840"/>
    </source>
</evidence>
<keyword evidence="1" id="KW-0547">Nucleotide-binding</keyword>
<reference evidence="3" key="1">
    <citation type="journal article" date="2019" name="Sci. Rep.">
        <title>Draft genome of Tanacetum cinerariifolium, the natural source of mosquito coil.</title>
        <authorList>
            <person name="Yamashiro T."/>
            <person name="Shiraishi A."/>
            <person name="Satake H."/>
            <person name="Nakayama K."/>
        </authorList>
    </citation>
    <scope>NUCLEOTIDE SEQUENCE</scope>
</reference>
<dbReference type="PANTHER" id="PTHR19375">
    <property type="entry name" value="HEAT SHOCK PROTEIN 70KDA"/>
    <property type="match status" value="1"/>
</dbReference>
<accession>A0A699J991</accession>